<proteinExistence type="predicted"/>
<reference evidence="1" key="1">
    <citation type="submission" date="2021-03" db="EMBL/GenBank/DDBJ databases">
        <title>Identification and antibiotic profiling of Wohlfahrtiimonas chitiniclastica, an underestimated human pathogen.</title>
        <authorList>
            <person name="Kopf A."/>
            <person name="Bunk B."/>
            <person name="Coldewey S."/>
            <person name="Gunzer F."/>
            <person name="Riedel T."/>
            <person name="Schroettner P."/>
        </authorList>
    </citation>
    <scope>NUCLEOTIDE SEQUENCE</scope>
    <source>
        <strain evidence="1">DSM 100917</strain>
    </source>
</reference>
<dbReference type="AlphaFoldDB" id="A0AB35C134"/>
<dbReference type="EMBL" id="JAGIBU010000007">
    <property type="protein sequence ID" value="MBS7825096.1"/>
    <property type="molecule type" value="Genomic_DNA"/>
</dbReference>
<accession>A0AB35C134</accession>
<evidence type="ECO:0000313" key="2">
    <source>
        <dbReference type="Proteomes" id="UP000680020"/>
    </source>
</evidence>
<organism evidence="1 2">
    <name type="scientific">Wohlfahrtiimonas chitiniclastica</name>
    <dbReference type="NCBI Taxonomy" id="400946"/>
    <lineage>
        <taxon>Bacteria</taxon>
        <taxon>Pseudomonadati</taxon>
        <taxon>Pseudomonadota</taxon>
        <taxon>Gammaproteobacteria</taxon>
        <taxon>Cardiobacteriales</taxon>
        <taxon>Ignatzschineriaceae</taxon>
        <taxon>Wohlfahrtiimonas</taxon>
    </lineage>
</organism>
<comment type="caution">
    <text evidence="1">The sequence shown here is derived from an EMBL/GenBank/DDBJ whole genome shotgun (WGS) entry which is preliminary data.</text>
</comment>
<dbReference type="RefSeq" id="WP_213404180.1">
    <property type="nucleotide sequence ID" value="NZ_JAGIBT010000002.1"/>
</dbReference>
<evidence type="ECO:0000313" key="1">
    <source>
        <dbReference type="EMBL" id="MBS7825096.1"/>
    </source>
</evidence>
<gene>
    <name evidence="1" type="ORF">J7561_07765</name>
</gene>
<dbReference type="Proteomes" id="UP000680020">
    <property type="component" value="Unassembled WGS sequence"/>
</dbReference>
<name>A0AB35C134_9GAMM</name>
<protein>
    <submittedName>
        <fullName evidence="1">Uncharacterized protein</fullName>
    </submittedName>
</protein>
<sequence>MQDDQNYLKIRNTLMNTLKNGKVKYSYLVRSSLKELDALTKIFHLSEISEALQKDTGLNLNYNSLWQAYSRFKTSTRKGMLNVIIETPEPLKESSPVSETVALSSTQASNNYEWLENISMNKKLKEILIQSNMSEADFVDAHINLHNPVRATKQIMEYMYDKKRSKKSAEFFSK</sequence>